<dbReference type="GO" id="GO:0000974">
    <property type="term" value="C:Prp19 complex"/>
    <property type="evidence" value="ECO:0007669"/>
    <property type="project" value="InterPro"/>
</dbReference>
<dbReference type="VEuPathDB" id="FungiDB:PV09_02353"/>
<feature type="region of interest" description="Disordered" evidence="8">
    <location>
        <begin position="112"/>
        <end position="134"/>
    </location>
</feature>
<feature type="compositionally biased region" description="Basic and acidic residues" evidence="8">
    <location>
        <begin position="743"/>
        <end position="757"/>
    </location>
</feature>
<dbReference type="HOGENOM" id="CLU_009082_0_0_1"/>
<evidence type="ECO:0008006" key="13">
    <source>
        <dbReference type="Google" id="ProtNLM"/>
    </source>
</evidence>
<dbReference type="Proteomes" id="UP000053259">
    <property type="component" value="Unassembled WGS sequence"/>
</dbReference>
<evidence type="ECO:0000256" key="4">
    <source>
        <dbReference type="ARBA" id="ARBA00022737"/>
    </source>
</evidence>
<dbReference type="Pfam" id="PF13921">
    <property type="entry name" value="Myb_DNA-bind_6"/>
    <property type="match status" value="1"/>
</dbReference>
<keyword evidence="5" id="KW-0238">DNA-binding</keyword>
<evidence type="ECO:0000256" key="8">
    <source>
        <dbReference type="SAM" id="MobiDB-lite"/>
    </source>
</evidence>
<dbReference type="InParanoid" id="A0A0D2AIE1"/>
<dbReference type="InterPro" id="IPR047242">
    <property type="entry name" value="CDC5L/Cef1"/>
</dbReference>
<dbReference type="RefSeq" id="XP_016216512.1">
    <property type="nucleotide sequence ID" value="XM_016355376.1"/>
</dbReference>
<evidence type="ECO:0000259" key="9">
    <source>
        <dbReference type="PROSITE" id="PS50090"/>
    </source>
</evidence>
<organism evidence="11 12">
    <name type="scientific">Verruconis gallopava</name>
    <dbReference type="NCBI Taxonomy" id="253628"/>
    <lineage>
        <taxon>Eukaryota</taxon>
        <taxon>Fungi</taxon>
        <taxon>Dikarya</taxon>
        <taxon>Ascomycota</taxon>
        <taxon>Pezizomycotina</taxon>
        <taxon>Dothideomycetes</taxon>
        <taxon>Pleosporomycetidae</taxon>
        <taxon>Venturiales</taxon>
        <taxon>Sympoventuriaceae</taxon>
        <taxon>Verruconis</taxon>
    </lineage>
</organism>
<feature type="region of interest" description="Disordered" evidence="8">
    <location>
        <begin position="743"/>
        <end position="767"/>
    </location>
</feature>
<evidence type="ECO:0000256" key="2">
    <source>
        <dbReference type="ARBA" id="ARBA00022664"/>
    </source>
</evidence>
<evidence type="ECO:0000259" key="10">
    <source>
        <dbReference type="PROSITE" id="PS51294"/>
    </source>
</evidence>
<evidence type="ECO:0000256" key="1">
    <source>
        <dbReference type="ARBA" id="ARBA00010506"/>
    </source>
</evidence>
<feature type="domain" description="Myb-like" evidence="9">
    <location>
        <begin position="52"/>
        <end position="101"/>
    </location>
</feature>
<dbReference type="CDD" id="cd00167">
    <property type="entry name" value="SANT"/>
    <property type="match status" value="1"/>
</dbReference>
<feature type="compositionally biased region" description="Low complexity" evidence="8">
    <location>
        <begin position="423"/>
        <end position="438"/>
    </location>
</feature>
<sequence length="767" mass="85998">MPASAAIWTNVEDAILTASISKYGLNQWARVSSLLARKSAKQCKSRWENYLSPDVKKTEWSKDEDEKLLHLVKVLPSSFRTISSIIGRSAQQCIARYQQLLDEAEKREEGELGLTGDVSGDASAPKEDPSRLPTELYPEFAAPKLDAVDMDEEEKEMLSEARARLANTQGKKAKRKARERMLEESRRVAQLQKRRELKMSGINIKIRTTKKGEMDYNADVPFQHNVPRGFYDVTEEDERNERERATFDPKKQQLANKRKGDQQDEGDDRKRKKMQKNDGPSISTAAMNAAKAQKLREAERSSMRRPLNLPAPQISEGELEEVVKMGMTGDRANRVATMGDNEATKGLVGNYSTMPAATPIRTPMAAPEEDKIANEIRNIRALRDAQSAILGGEVPESTTMGGAVQQPIVTPNPMATPLRQANGVGATPARAPGATPLRTPRDTFSLNKQSGVVAIPQTPKEARQQQQNMRNSLLAKLAALPKPKAIEYELEMPEERLEEGKVQSDLSEDASVRDARNKLLRDAAELAEFKRQTQVVQRRLPRPIAIDIDALIRGAESISDVVEREVAMESALLIANDAAKFGGSRVTGALRPLRVYEDEDMRRARELVALELSSHDAHREKEAFTSAWTELHEARKVPGLDGYYEDEIDEHQMMIETFDKLEDAITTTAEKGNELEKKLAKVQGGYQNRAKMLRNKIAETAEALEKTRISLNTSLNAQIAEDAAVPKRLERLRDEVNFVSRREREAQDEYRKVKDELDGLPEMNGYH</sequence>
<dbReference type="PROSITE" id="PS51294">
    <property type="entry name" value="HTH_MYB"/>
    <property type="match status" value="2"/>
</dbReference>
<dbReference type="PANTHER" id="PTHR45885:SF1">
    <property type="entry name" value="CELL DIVISION CYCLE 5-LIKE PROTEIN"/>
    <property type="match status" value="1"/>
</dbReference>
<proteinExistence type="inferred from homology"/>
<evidence type="ECO:0000256" key="7">
    <source>
        <dbReference type="ARBA" id="ARBA00023242"/>
    </source>
</evidence>
<protein>
    <recommendedName>
        <fullName evidence="13">Pre-mRNA-splicing factor cef1</fullName>
    </recommendedName>
</protein>
<evidence type="ECO:0000256" key="6">
    <source>
        <dbReference type="ARBA" id="ARBA00023187"/>
    </source>
</evidence>
<dbReference type="STRING" id="253628.A0A0D2AIE1"/>
<dbReference type="InterPro" id="IPR017930">
    <property type="entry name" value="Myb_dom"/>
</dbReference>
<dbReference type="GO" id="GO:0005681">
    <property type="term" value="C:spliceosomal complex"/>
    <property type="evidence" value="ECO:0007669"/>
    <property type="project" value="UniProtKB-KW"/>
</dbReference>
<evidence type="ECO:0000313" key="12">
    <source>
        <dbReference type="Proteomes" id="UP000053259"/>
    </source>
</evidence>
<keyword evidence="4" id="KW-0677">Repeat</keyword>
<keyword evidence="12" id="KW-1185">Reference proteome</keyword>
<evidence type="ECO:0000256" key="5">
    <source>
        <dbReference type="ARBA" id="ARBA00023125"/>
    </source>
</evidence>
<feature type="region of interest" description="Disordered" evidence="8">
    <location>
        <begin position="235"/>
        <end position="310"/>
    </location>
</feature>
<comment type="similarity">
    <text evidence="1">Belongs to the CEF1 family.</text>
</comment>
<dbReference type="InterPro" id="IPR021786">
    <property type="entry name" value="Cdc5p/Cef1_C"/>
</dbReference>
<keyword evidence="2" id="KW-0507">mRNA processing</keyword>
<keyword evidence="7" id="KW-0539">Nucleus</keyword>
<dbReference type="InterPro" id="IPR009057">
    <property type="entry name" value="Homeodomain-like_sf"/>
</dbReference>
<accession>A0A0D2AIE1</accession>
<dbReference type="AlphaFoldDB" id="A0A0D2AIE1"/>
<dbReference type="CDD" id="cd11659">
    <property type="entry name" value="SANT_CDC5_II"/>
    <property type="match status" value="1"/>
</dbReference>
<dbReference type="PROSITE" id="PS50090">
    <property type="entry name" value="MYB_LIKE"/>
    <property type="match status" value="2"/>
</dbReference>
<keyword evidence="3" id="KW-0747">Spliceosome</keyword>
<dbReference type="GeneID" id="27310326"/>
<dbReference type="InterPro" id="IPR001005">
    <property type="entry name" value="SANT/Myb"/>
</dbReference>
<gene>
    <name evidence="11" type="ORF">PV09_02353</name>
</gene>
<dbReference type="Pfam" id="PF11831">
    <property type="entry name" value="Myb_Cef"/>
    <property type="match status" value="1"/>
</dbReference>
<dbReference type="SUPFAM" id="SSF46689">
    <property type="entry name" value="Homeodomain-like"/>
    <property type="match status" value="1"/>
</dbReference>
<feature type="domain" description="HTH myb-type" evidence="10">
    <location>
        <begin position="1"/>
        <end position="55"/>
    </location>
</feature>
<feature type="domain" description="HTH myb-type" evidence="10">
    <location>
        <begin position="56"/>
        <end position="105"/>
    </location>
</feature>
<dbReference type="OrthoDB" id="1410009at2759"/>
<dbReference type="EMBL" id="KN847534">
    <property type="protein sequence ID" value="KIW06643.1"/>
    <property type="molecule type" value="Genomic_DNA"/>
</dbReference>
<reference evidence="11 12" key="1">
    <citation type="submission" date="2015-01" db="EMBL/GenBank/DDBJ databases">
        <title>The Genome Sequence of Ochroconis gallopava CBS43764.</title>
        <authorList>
            <consortium name="The Broad Institute Genomics Platform"/>
            <person name="Cuomo C."/>
            <person name="de Hoog S."/>
            <person name="Gorbushina A."/>
            <person name="Stielow B."/>
            <person name="Teixiera M."/>
            <person name="Abouelleil A."/>
            <person name="Chapman S.B."/>
            <person name="Priest M."/>
            <person name="Young S.K."/>
            <person name="Wortman J."/>
            <person name="Nusbaum C."/>
            <person name="Birren B."/>
        </authorList>
    </citation>
    <scope>NUCLEOTIDE SEQUENCE [LARGE SCALE GENOMIC DNA]</scope>
    <source>
        <strain evidence="11 12">CBS 43764</strain>
    </source>
</reference>
<evidence type="ECO:0000256" key="3">
    <source>
        <dbReference type="ARBA" id="ARBA00022728"/>
    </source>
</evidence>
<feature type="compositionally biased region" description="Basic and acidic residues" evidence="8">
    <location>
        <begin position="239"/>
        <end position="251"/>
    </location>
</feature>
<dbReference type="Gene3D" id="1.10.10.60">
    <property type="entry name" value="Homeodomain-like"/>
    <property type="match status" value="2"/>
</dbReference>
<dbReference type="GO" id="GO:0000398">
    <property type="term" value="P:mRNA splicing, via spliceosome"/>
    <property type="evidence" value="ECO:0007669"/>
    <property type="project" value="InterPro"/>
</dbReference>
<feature type="domain" description="Myb-like" evidence="9">
    <location>
        <begin position="8"/>
        <end position="51"/>
    </location>
</feature>
<dbReference type="SMART" id="SM00717">
    <property type="entry name" value="SANT"/>
    <property type="match status" value="2"/>
</dbReference>
<evidence type="ECO:0000313" key="11">
    <source>
        <dbReference type="EMBL" id="KIW06643.1"/>
    </source>
</evidence>
<keyword evidence="6" id="KW-0508">mRNA splicing</keyword>
<feature type="region of interest" description="Disordered" evidence="8">
    <location>
        <begin position="423"/>
        <end position="444"/>
    </location>
</feature>
<dbReference type="InterPro" id="IPR047240">
    <property type="entry name" value="SANT_CDC5L_II"/>
</dbReference>
<name>A0A0D2AIE1_9PEZI</name>
<dbReference type="GO" id="GO:0003677">
    <property type="term" value="F:DNA binding"/>
    <property type="evidence" value="ECO:0007669"/>
    <property type="project" value="UniProtKB-KW"/>
</dbReference>
<dbReference type="PANTHER" id="PTHR45885">
    <property type="entry name" value="CELL DIVISION CYCLE 5-LIKE PROTEIN"/>
    <property type="match status" value="1"/>
</dbReference>